<dbReference type="GO" id="GO:0007157">
    <property type="term" value="P:heterophilic cell-cell adhesion via plasma membrane cell adhesion molecules"/>
    <property type="evidence" value="ECO:0007669"/>
    <property type="project" value="TreeGrafter"/>
</dbReference>
<dbReference type="GO" id="GO:0043005">
    <property type="term" value="C:neuron projection"/>
    <property type="evidence" value="ECO:0007669"/>
    <property type="project" value="TreeGrafter"/>
</dbReference>
<dbReference type="Pfam" id="PF25021">
    <property type="entry name" value="TEN_NHL"/>
    <property type="match status" value="1"/>
</dbReference>
<gene>
    <name evidence="8" type="primary">LOC113040567</name>
</gene>
<dbReference type="AlphaFoldDB" id="A0A6P6J3G0"/>
<organism evidence="7 8">
    <name type="scientific">Carassius auratus</name>
    <name type="common">Goldfish</name>
    <dbReference type="NCBI Taxonomy" id="7957"/>
    <lineage>
        <taxon>Eukaryota</taxon>
        <taxon>Metazoa</taxon>
        <taxon>Chordata</taxon>
        <taxon>Craniata</taxon>
        <taxon>Vertebrata</taxon>
        <taxon>Euteleostomi</taxon>
        <taxon>Actinopterygii</taxon>
        <taxon>Neopterygii</taxon>
        <taxon>Teleostei</taxon>
        <taxon>Ostariophysi</taxon>
        <taxon>Cypriniformes</taxon>
        <taxon>Cyprinidae</taxon>
        <taxon>Cyprininae</taxon>
        <taxon>Carassius</taxon>
    </lineage>
</organism>
<evidence type="ECO:0000256" key="1">
    <source>
        <dbReference type="ARBA" id="ARBA00022536"/>
    </source>
</evidence>
<dbReference type="InterPro" id="IPR051216">
    <property type="entry name" value="Teneurin"/>
</dbReference>
<dbReference type="Pfam" id="PF25023">
    <property type="entry name" value="TEN_YD-shell"/>
    <property type="match status" value="1"/>
</dbReference>
<evidence type="ECO:0000256" key="2">
    <source>
        <dbReference type="ARBA" id="ARBA00022737"/>
    </source>
</evidence>
<keyword evidence="1" id="KW-0245">EGF-like domain</keyword>
<dbReference type="InterPro" id="IPR057627">
    <property type="entry name" value="FN-plug_TEN1-4"/>
</dbReference>
<dbReference type="InterPro" id="IPR056822">
    <property type="entry name" value="TEN_NHL"/>
</dbReference>
<accession>A0A6P6J3G0</accession>
<keyword evidence="7" id="KW-1185">Reference proteome</keyword>
<keyword evidence="2" id="KW-0677">Repeat</keyword>
<reference evidence="8" key="1">
    <citation type="submission" date="2025-08" db="UniProtKB">
        <authorList>
            <consortium name="RefSeq"/>
        </authorList>
    </citation>
    <scope>IDENTIFICATION</scope>
    <source>
        <strain evidence="8">Wakin</strain>
        <tissue evidence="8">Muscle</tissue>
    </source>
</reference>
<evidence type="ECO:0000259" key="5">
    <source>
        <dbReference type="Pfam" id="PF25021"/>
    </source>
</evidence>
<dbReference type="PANTHER" id="PTHR11219:SF63">
    <property type="entry name" value="TENEURIN-3 ISOFORM X1"/>
    <property type="match status" value="1"/>
</dbReference>
<dbReference type="RefSeq" id="XP_026054656.1">
    <property type="nucleotide sequence ID" value="XM_026198871.1"/>
</dbReference>
<feature type="domain" description="Teneurin 1-4-like FN-plug" evidence="4">
    <location>
        <begin position="8"/>
        <end position="63"/>
    </location>
</feature>
<dbReference type="Gene3D" id="2.120.10.30">
    <property type="entry name" value="TolB, C-terminal domain"/>
    <property type="match status" value="2"/>
</dbReference>
<dbReference type="InterPro" id="IPR056823">
    <property type="entry name" value="TEN-like_YD-shell"/>
</dbReference>
<dbReference type="GO" id="GO:0042803">
    <property type="term" value="F:protein homodimerization activity"/>
    <property type="evidence" value="ECO:0007669"/>
    <property type="project" value="TreeGrafter"/>
</dbReference>
<dbReference type="FunFam" id="2.120.10.30:FF:000003">
    <property type="entry name" value="Teneurin transmembrane protein 2"/>
    <property type="match status" value="1"/>
</dbReference>
<dbReference type="InterPro" id="IPR011042">
    <property type="entry name" value="6-blade_b-propeller_TolB-like"/>
</dbReference>
<evidence type="ECO:0000313" key="8">
    <source>
        <dbReference type="RefSeq" id="XP_026054656.1"/>
    </source>
</evidence>
<evidence type="ECO:0000259" key="6">
    <source>
        <dbReference type="Pfam" id="PF25023"/>
    </source>
</evidence>
<feature type="domain" description="Teneurin NHL" evidence="5">
    <location>
        <begin position="104"/>
        <end position="468"/>
    </location>
</feature>
<dbReference type="Pfam" id="PF24329">
    <property type="entry name" value="FN-plug_TEN1-4"/>
    <property type="match status" value="1"/>
</dbReference>
<dbReference type="SUPFAM" id="SSF101898">
    <property type="entry name" value="NHL repeat"/>
    <property type="match status" value="1"/>
</dbReference>
<evidence type="ECO:0000313" key="7">
    <source>
        <dbReference type="Proteomes" id="UP000515129"/>
    </source>
</evidence>
<keyword evidence="3" id="KW-1015">Disulfide bond</keyword>
<dbReference type="OrthoDB" id="442731at2759"/>
<dbReference type="GO" id="GO:0050839">
    <property type="term" value="F:cell adhesion molecule binding"/>
    <property type="evidence" value="ECO:0007669"/>
    <property type="project" value="TreeGrafter"/>
</dbReference>
<dbReference type="PANTHER" id="PTHR11219">
    <property type="entry name" value="TENEURIN AND N-ACETYLGLUCOSAMINE-1-PHOSPHODIESTER ALPHA-N-ACETYLGLUCOSAMINIDASE"/>
    <property type="match status" value="1"/>
</dbReference>
<dbReference type="GO" id="GO:0046982">
    <property type="term" value="F:protein heterodimerization activity"/>
    <property type="evidence" value="ECO:0007669"/>
    <property type="project" value="TreeGrafter"/>
</dbReference>
<evidence type="ECO:0000256" key="3">
    <source>
        <dbReference type="ARBA" id="ARBA00023157"/>
    </source>
</evidence>
<dbReference type="FunFam" id="2.120.10.30:FF:000005">
    <property type="entry name" value="Teneurin transmembrane protein 4"/>
    <property type="match status" value="1"/>
</dbReference>
<dbReference type="KEGG" id="caua:113040567"/>
<dbReference type="Proteomes" id="UP000515129">
    <property type="component" value="Chromosome 22"/>
</dbReference>
<dbReference type="GeneID" id="113040567"/>
<dbReference type="GO" id="GO:0048666">
    <property type="term" value="P:neuron development"/>
    <property type="evidence" value="ECO:0007669"/>
    <property type="project" value="TreeGrafter"/>
</dbReference>
<protein>
    <submittedName>
        <fullName evidence="8">Teneurin-3-like</fullName>
    </submittedName>
</protein>
<proteinExistence type="predicted"/>
<feature type="domain" description="Teneurin-like YD-shell" evidence="6">
    <location>
        <begin position="481"/>
        <end position="554"/>
    </location>
</feature>
<evidence type="ECO:0000259" key="4">
    <source>
        <dbReference type="Pfam" id="PF24329"/>
    </source>
</evidence>
<name>A0A6P6J3G0_CARAU</name>
<sequence length="573" mass="62155">MGEGEGFKQFPASPRLSYSFIWDKTDAYSQRVYGLAEAVVSVGFEYESCLNVILWEKRTATLQGYELEASSMGGWTLDKHHILDVPNGILYKGNGENVFLSQLPPIISTIMGNGRRRSISCPSCNGQAEGNKLLAPVALAWGIDGSLFVGDFNYIRRIYPSGNVTSVMELRNKDFRHSNNPAHRYYLTTDPITGRLYVSDTNSRRIYSPQALMASSESQQNVEVVVGTGDHCLPFDETQCGDGGPATEALLTGPKGIAVDKNGLIYFVDGTVIRKVDQNGIISTLLGSNDLASARPLSCDSVMDIHQVSLEWPTDLAVSPMDNSLFVLDGSVVLRITEEGQVSVAAGRPLHCPMPSTDILVTETQRATHTHLESPSAIAISFSGELYIAETDERKMSRIRSVAADGEITHLAGAPSDCDCKTDVNCDCYLTGDGFAKDARLNGPSSLVAAPDGTLYVADLGNIRIRVIGKNKPALNSMGLYEVASSGEQEVYMFDSNGTHQHTANLITGDFKYNFSYSNEGDLTSVADSHGNTLRIRRDASRLPVRIVAPDNQVIWLTVGSSGGFEDPWHTGA</sequence>